<organism evidence="1 2">
    <name type="scientific">Herbaspirillum aquaticum</name>
    <dbReference type="NCBI Taxonomy" id="568783"/>
    <lineage>
        <taxon>Bacteria</taxon>
        <taxon>Pseudomonadati</taxon>
        <taxon>Pseudomonadota</taxon>
        <taxon>Betaproteobacteria</taxon>
        <taxon>Burkholderiales</taxon>
        <taxon>Oxalobacteraceae</taxon>
        <taxon>Herbaspirillum</taxon>
    </lineage>
</organism>
<dbReference type="AlphaFoldDB" id="A0A225SP24"/>
<proteinExistence type="predicted"/>
<keyword evidence="2" id="KW-1185">Reference proteome</keyword>
<protein>
    <submittedName>
        <fullName evidence="1">Uncharacterized protein</fullName>
    </submittedName>
</protein>
<dbReference type="RefSeq" id="WP_088756979.1">
    <property type="nucleotide sequence ID" value="NZ_NJGV01000025.1"/>
</dbReference>
<dbReference type="EMBL" id="NJGV01000025">
    <property type="protein sequence ID" value="OWY32492.1"/>
    <property type="molecule type" value="Genomic_DNA"/>
</dbReference>
<evidence type="ECO:0000313" key="1">
    <source>
        <dbReference type="EMBL" id="OWY32492.1"/>
    </source>
</evidence>
<gene>
    <name evidence="1" type="ORF">CEJ45_20795</name>
</gene>
<accession>A0A225SP24</accession>
<reference evidence="1 2" key="1">
    <citation type="journal article" date="2010" name="Int. J. Syst. Evol. Microbiol.">
        <title>Reclassification of Herbaspirillum putei as a later heterotypic synonym of Herbaspirillum huttiense, with the description of H. huttiense subsp. huttiense subsp. nov. and H. huttiense subsp. putei subsp. nov., comb. nov., and description of Herbaspirillum aquaticum sp. nov.</title>
        <authorList>
            <person name="Dobritsa A.P."/>
            <person name="Reddy M.C."/>
            <person name="Samadpour M."/>
        </authorList>
    </citation>
    <scope>NUCLEOTIDE SEQUENCE [LARGE SCALE GENOMIC DNA]</scope>
    <source>
        <strain evidence="1 2">IEH 4430</strain>
    </source>
</reference>
<evidence type="ECO:0000313" key="2">
    <source>
        <dbReference type="Proteomes" id="UP000214747"/>
    </source>
</evidence>
<dbReference type="Proteomes" id="UP000214747">
    <property type="component" value="Unassembled WGS sequence"/>
</dbReference>
<comment type="caution">
    <text evidence="1">The sequence shown here is derived from an EMBL/GenBank/DDBJ whole genome shotgun (WGS) entry which is preliminary data.</text>
</comment>
<sequence>MAQPVADERDAERLEWVSHAWGGQRHDYANHVLSRGGDGDLSDIRTFIDKHLPARAALCQPAEEEEEEEGKL</sequence>
<name>A0A225SP24_9BURK</name>